<evidence type="ECO:0000313" key="11">
    <source>
        <dbReference type="Proteomes" id="UP001142489"/>
    </source>
</evidence>
<organism evidence="10 11">
    <name type="scientific">Phrynocephalus forsythii</name>
    <dbReference type="NCBI Taxonomy" id="171643"/>
    <lineage>
        <taxon>Eukaryota</taxon>
        <taxon>Metazoa</taxon>
        <taxon>Chordata</taxon>
        <taxon>Craniata</taxon>
        <taxon>Vertebrata</taxon>
        <taxon>Euteleostomi</taxon>
        <taxon>Lepidosauria</taxon>
        <taxon>Squamata</taxon>
        <taxon>Bifurcata</taxon>
        <taxon>Unidentata</taxon>
        <taxon>Episquamata</taxon>
        <taxon>Toxicofera</taxon>
        <taxon>Iguania</taxon>
        <taxon>Acrodonta</taxon>
        <taxon>Agamidae</taxon>
        <taxon>Agaminae</taxon>
        <taxon>Phrynocephalus</taxon>
    </lineage>
</organism>
<dbReference type="PANTHER" id="PTHR24346:SF30">
    <property type="entry name" value="MATERNAL EMBRYONIC LEUCINE ZIPPER KINASE"/>
    <property type="match status" value="1"/>
</dbReference>
<sequence length="163" mass="18714">VAIKIMDKLPLGDVLPQIKTEVEAMKTLSHQNICRLHHVIETSNKMFMVLEYYPGGELFDYIIAKDRLAEEEVCVFFHQIVAAITFVHSQGYAHRDLKPENLLIDAKHNLKLIDFGLWAKLRGKCTSAQRQIFGAWECSCMLSSVDFYHLMMIIMILPSMQSV</sequence>
<evidence type="ECO:0000256" key="6">
    <source>
        <dbReference type="ARBA" id="ARBA00022840"/>
    </source>
</evidence>
<dbReference type="Pfam" id="PF00069">
    <property type="entry name" value="Pkinase"/>
    <property type="match status" value="1"/>
</dbReference>
<dbReference type="EMBL" id="JAPFRF010000001">
    <property type="protein sequence ID" value="KAJ7345516.1"/>
    <property type="molecule type" value="Genomic_DNA"/>
</dbReference>
<dbReference type="EC" id="2.7.11.1" evidence="1"/>
<protein>
    <recommendedName>
        <fullName evidence="1">non-specific serine/threonine protein kinase</fullName>
        <ecNumber evidence="1">2.7.11.1</ecNumber>
    </recommendedName>
</protein>
<dbReference type="GO" id="GO:0005737">
    <property type="term" value="C:cytoplasm"/>
    <property type="evidence" value="ECO:0007669"/>
    <property type="project" value="TreeGrafter"/>
</dbReference>
<dbReference type="Proteomes" id="UP001142489">
    <property type="component" value="Unassembled WGS sequence"/>
</dbReference>
<evidence type="ECO:0000259" key="9">
    <source>
        <dbReference type="PROSITE" id="PS50011"/>
    </source>
</evidence>
<comment type="catalytic activity">
    <reaction evidence="8">
        <text>L-seryl-[protein] + ATP = O-phospho-L-seryl-[protein] + ADP + H(+)</text>
        <dbReference type="Rhea" id="RHEA:17989"/>
        <dbReference type="Rhea" id="RHEA-COMP:9863"/>
        <dbReference type="Rhea" id="RHEA-COMP:11604"/>
        <dbReference type="ChEBI" id="CHEBI:15378"/>
        <dbReference type="ChEBI" id="CHEBI:29999"/>
        <dbReference type="ChEBI" id="CHEBI:30616"/>
        <dbReference type="ChEBI" id="CHEBI:83421"/>
        <dbReference type="ChEBI" id="CHEBI:456216"/>
        <dbReference type="EC" id="2.7.11.1"/>
    </reaction>
</comment>
<dbReference type="InterPro" id="IPR000719">
    <property type="entry name" value="Prot_kinase_dom"/>
</dbReference>
<evidence type="ECO:0000256" key="8">
    <source>
        <dbReference type="ARBA" id="ARBA00048679"/>
    </source>
</evidence>
<keyword evidence="4" id="KW-0547">Nucleotide-binding</keyword>
<evidence type="ECO:0000313" key="10">
    <source>
        <dbReference type="EMBL" id="KAJ7345516.1"/>
    </source>
</evidence>
<evidence type="ECO:0000256" key="5">
    <source>
        <dbReference type="ARBA" id="ARBA00022777"/>
    </source>
</evidence>
<accession>A0A9Q0Y8M5</accession>
<gene>
    <name evidence="10" type="ORF">JRQ81_001466</name>
</gene>
<name>A0A9Q0Y8M5_9SAUR</name>
<proteinExistence type="predicted"/>
<feature type="domain" description="Protein kinase" evidence="9">
    <location>
        <begin position="1"/>
        <end position="163"/>
    </location>
</feature>
<dbReference type="PROSITE" id="PS50011">
    <property type="entry name" value="PROTEIN_KINASE_DOM"/>
    <property type="match status" value="1"/>
</dbReference>
<evidence type="ECO:0000256" key="3">
    <source>
        <dbReference type="ARBA" id="ARBA00022679"/>
    </source>
</evidence>
<dbReference type="PROSITE" id="PS00108">
    <property type="entry name" value="PROTEIN_KINASE_ST"/>
    <property type="match status" value="1"/>
</dbReference>
<dbReference type="GO" id="GO:0035556">
    <property type="term" value="P:intracellular signal transduction"/>
    <property type="evidence" value="ECO:0007669"/>
    <property type="project" value="TreeGrafter"/>
</dbReference>
<keyword evidence="2" id="KW-0723">Serine/threonine-protein kinase</keyword>
<dbReference type="GO" id="GO:0005524">
    <property type="term" value="F:ATP binding"/>
    <property type="evidence" value="ECO:0007669"/>
    <property type="project" value="UniProtKB-KW"/>
</dbReference>
<dbReference type="SUPFAM" id="SSF56112">
    <property type="entry name" value="Protein kinase-like (PK-like)"/>
    <property type="match status" value="1"/>
</dbReference>
<evidence type="ECO:0000256" key="4">
    <source>
        <dbReference type="ARBA" id="ARBA00022741"/>
    </source>
</evidence>
<dbReference type="InterPro" id="IPR008271">
    <property type="entry name" value="Ser/Thr_kinase_AS"/>
</dbReference>
<evidence type="ECO:0000256" key="7">
    <source>
        <dbReference type="ARBA" id="ARBA00047899"/>
    </source>
</evidence>
<keyword evidence="11" id="KW-1185">Reference proteome</keyword>
<dbReference type="FunFam" id="1.10.510.10:FF:000571">
    <property type="entry name" value="Maternal embryonic leucine zipper kinase"/>
    <property type="match status" value="1"/>
</dbReference>
<comment type="caution">
    <text evidence="10">The sequence shown here is derived from an EMBL/GenBank/DDBJ whole genome shotgun (WGS) entry which is preliminary data.</text>
</comment>
<dbReference type="GO" id="GO:0004674">
    <property type="term" value="F:protein serine/threonine kinase activity"/>
    <property type="evidence" value="ECO:0007669"/>
    <property type="project" value="UniProtKB-KW"/>
</dbReference>
<dbReference type="InterPro" id="IPR011009">
    <property type="entry name" value="Kinase-like_dom_sf"/>
</dbReference>
<keyword evidence="3" id="KW-0808">Transferase</keyword>
<keyword evidence="5" id="KW-0418">Kinase</keyword>
<dbReference type="Gene3D" id="1.10.510.10">
    <property type="entry name" value="Transferase(Phosphotransferase) domain 1"/>
    <property type="match status" value="1"/>
</dbReference>
<feature type="non-terminal residue" evidence="10">
    <location>
        <position position="1"/>
    </location>
</feature>
<keyword evidence="6" id="KW-0067">ATP-binding</keyword>
<dbReference type="PANTHER" id="PTHR24346">
    <property type="entry name" value="MAP/MICROTUBULE AFFINITY-REGULATING KINASE"/>
    <property type="match status" value="1"/>
</dbReference>
<dbReference type="SMART" id="SM00220">
    <property type="entry name" value="S_TKc"/>
    <property type="match status" value="1"/>
</dbReference>
<reference evidence="10" key="1">
    <citation type="journal article" date="2023" name="DNA Res.">
        <title>Chromosome-level genome assembly of Phrynocephalus forsythii using third-generation DNA sequencing and Hi-C analysis.</title>
        <authorList>
            <person name="Qi Y."/>
            <person name="Zhao W."/>
            <person name="Zhao Y."/>
            <person name="Niu C."/>
            <person name="Cao S."/>
            <person name="Zhang Y."/>
        </authorList>
    </citation>
    <scope>NUCLEOTIDE SEQUENCE</scope>
    <source>
        <tissue evidence="10">Muscle</tissue>
    </source>
</reference>
<evidence type="ECO:0000256" key="2">
    <source>
        <dbReference type="ARBA" id="ARBA00022527"/>
    </source>
</evidence>
<dbReference type="AlphaFoldDB" id="A0A9Q0Y8M5"/>
<evidence type="ECO:0000256" key="1">
    <source>
        <dbReference type="ARBA" id="ARBA00012513"/>
    </source>
</evidence>
<comment type="catalytic activity">
    <reaction evidence="7">
        <text>L-threonyl-[protein] + ATP = O-phospho-L-threonyl-[protein] + ADP + H(+)</text>
        <dbReference type="Rhea" id="RHEA:46608"/>
        <dbReference type="Rhea" id="RHEA-COMP:11060"/>
        <dbReference type="Rhea" id="RHEA-COMP:11605"/>
        <dbReference type="ChEBI" id="CHEBI:15378"/>
        <dbReference type="ChEBI" id="CHEBI:30013"/>
        <dbReference type="ChEBI" id="CHEBI:30616"/>
        <dbReference type="ChEBI" id="CHEBI:61977"/>
        <dbReference type="ChEBI" id="CHEBI:456216"/>
        <dbReference type="EC" id="2.7.11.1"/>
    </reaction>
</comment>
<dbReference type="OrthoDB" id="193931at2759"/>